<dbReference type="EMBL" id="NMUE01000023">
    <property type="protein sequence ID" value="RFA95316.1"/>
    <property type="molecule type" value="Genomic_DNA"/>
</dbReference>
<reference evidence="4 5" key="1">
    <citation type="submission" date="2017-07" db="EMBL/GenBank/DDBJ databases">
        <title>Draft genome sequence of aerobic hyperthermophilic archaea, Pyrobaculum aerophilum YKB31 and YKB32.</title>
        <authorList>
            <person name="Mochizuki T."/>
            <person name="Berliner A.J."/>
            <person name="Yoshida-Takashima Y."/>
            <person name="Takaki Y."/>
            <person name="Nunoura T."/>
            <person name="Takai K."/>
        </authorList>
    </citation>
    <scope>NUCLEOTIDE SEQUENCE [LARGE SCALE GENOMIC DNA]</scope>
    <source>
        <strain evidence="2 5">YKB31</strain>
        <strain evidence="3 4">YKB32</strain>
    </source>
</reference>
<dbReference type="Proteomes" id="UP000257123">
    <property type="component" value="Unassembled WGS sequence"/>
</dbReference>
<sequence length="754" mass="84277">MPTGVKYLLAALLLLAAMASSKEVYLFDVELPEPLKGDVIHIPGINWELGSQAWIFLIPVEEGDAVYALTGNTTRIKVYDARRVIVAIPAVEPPKRKTSAWLETPVGRYPVEIRKPERGIAETFANTLEEVVEILRQNGFEARYMGDAKLVIETQERRPEGVAPAEGEPIQTEEATPAQISPAQIPSPGVGTTYTVYGGVYFRQLRIDRTGTYVVPPVAESGLNLCSNVPNAAFVGYDAVEMYIGAFIKGTYSNVRLTIEVETYQLSATSEVDVYCERTGVLRFNLVNKTRYYIRYVNASASANRPMAVVVRVIAESTSSTYTLNVAVSINASVSYRRTYTYGFEMSQFMSYTSGEAVSINQYVSRIVLGPYFIPDGIAYGEHRAYLSITTRPVGGVCPPLAVDMNVNGMWAAYRWIYPFSATSTGCLYYIEISAPVDAWTTSWTKSFSGGFYYVLRIRYTTTWELPYVYSISAMPHEALRGWRWAEIWRSSYNGRIDFIWQYPHNTAQMQIFYTRYPPQQDSTTIGPLVVVHGLFTFNAISISPLSPYFSITVAGRESSFFTSRPMKRFEVTLRFSRAVAPQGAPLTLNTYYVRPAGSLEAIQEPWWLFWARLAKTAVDFAVAFLDIGRAASLLYTAVSFAVDRALDAAVTTASLIRIDDYTIRITWQRGWADNAPNDKVHVTVTMANDAVITTANTEVIVTEFCLEYVCYNPGLEWYIRPTDLRSPGSGHPLVKNWMFGGLTRAGVDLSTLK</sequence>
<feature type="region of interest" description="Disordered" evidence="1">
    <location>
        <begin position="158"/>
        <end position="185"/>
    </location>
</feature>
<comment type="caution">
    <text evidence="2">The sequence shown here is derived from an EMBL/GenBank/DDBJ whole genome shotgun (WGS) entry which is preliminary data.</text>
</comment>
<evidence type="ECO:0000313" key="5">
    <source>
        <dbReference type="Proteomes" id="UP000257123"/>
    </source>
</evidence>
<dbReference type="AlphaFoldDB" id="A0A371QXP7"/>
<proteinExistence type="predicted"/>
<accession>A0A371QXP7</accession>
<evidence type="ECO:0000256" key="1">
    <source>
        <dbReference type="SAM" id="MobiDB-lite"/>
    </source>
</evidence>
<name>A0A371QXP7_9CREN</name>
<organism evidence="2 5">
    <name type="scientific">Pyrobaculum aerophilum</name>
    <dbReference type="NCBI Taxonomy" id="13773"/>
    <lineage>
        <taxon>Archaea</taxon>
        <taxon>Thermoproteota</taxon>
        <taxon>Thermoprotei</taxon>
        <taxon>Thermoproteales</taxon>
        <taxon>Thermoproteaceae</taxon>
        <taxon>Pyrobaculum</taxon>
    </lineage>
</organism>
<dbReference type="EMBL" id="NMUF01000020">
    <property type="protein sequence ID" value="RFA98159.1"/>
    <property type="molecule type" value="Genomic_DNA"/>
</dbReference>
<evidence type="ECO:0000313" key="4">
    <source>
        <dbReference type="Proteomes" id="UP000256877"/>
    </source>
</evidence>
<dbReference type="RefSeq" id="WP_116421305.1">
    <property type="nucleotide sequence ID" value="NZ_NMUE01000023.1"/>
</dbReference>
<protein>
    <submittedName>
        <fullName evidence="2">Uncharacterized protein</fullName>
    </submittedName>
</protein>
<evidence type="ECO:0000313" key="3">
    <source>
        <dbReference type="EMBL" id="RFA98159.1"/>
    </source>
</evidence>
<gene>
    <name evidence="2" type="ORF">CGL51_07755</name>
    <name evidence="3" type="ORF">CGL52_07820</name>
</gene>
<dbReference type="Proteomes" id="UP000256877">
    <property type="component" value="Unassembled WGS sequence"/>
</dbReference>
<evidence type="ECO:0000313" key="2">
    <source>
        <dbReference type="EMBL" id="RFA95316.1"/>
    </source>
</evidence>
<dbReference type="OrthoDB" id="387136at2157"/>